<comment type="caution">
    <text evidence="1">The sequence shown here is derived from an EMBL/GenBank/DDBJ whole genome shotgun (WGS) entry which is preliminary data.</text>
</comment>
<keyword evidence="2" id="KW-1185">Reference proteome</keyword>
<dbReference type="PANTHER" id="PTHR38015:SF1">
    <property type="entry name" value="OPINE DEHYDROGENASE DOMAIN-CONTAINING PROTEIN"/>
    <property type="match status" value="1"/>
</dbReference>
<organism evidence="1 2">
    <name type="scientific">Cylindrotheca closterium</name>
    <dbReference type="NCBI Taxonomy" id="2856"/>
    <lineage>
        <taxon>Eukaryota</taxon>
        <taxon>Sar</taxon>
        <taxon>Stramenopiles</taxon>
        <taxon>Ochrophyta</taxon>
        <taxon>Bacillariophyta</taxon>
        <taxon>Bacillariophyceae</taxon>
        <taxon>Bacillariophycidae</taxon>
        <taxon>Bacillariales</taxon>
        <taxon>Bacillariaceae</taxon>
        <taxon>Cylindrotheca</taxon>
    </lineage>
</organism>
<dbReference type="Gene3D" id="3.40.50.720">
    <property type="entry name" value="NAD(P)-binding Rossmann-like Domain"/>
    <property type="match status" value="1"/>
</dbReference>
<dbReference type="InterPro" id="IPR013328">
    <property type="entry name" value="6PGD_dom2"/>
</dbReference>
<dbReference type="EMBL" id="CAKOGP040000779">
    <property type="protein sequence ID" value="CAJ1939101.1"/>
    <property type="molecule type" value="Genomic_DNA"/>
</dbReference>
<gene>
    <name evidence="1" type="ORF">CYCCA115_LOCUS6428</name>
</gene>
<evidence type="ECO:0000313" key="2">
    <source>
        <dbReference type="Proteomes" id="UP001295423"/>
    </source>
</evidence>
<evidence type="ECO:0008006" key="3">
    <source>
        <dbReference type="Google" id="ProtNLM"/>
    </source>
</evidence>
<dbReference type="Proteomes" id="UP001295423">
    <property type="component" value="Unassembled WGS sequence"/>
</dbReference>
<dbReference type="PANTHER" id="PTHR38015">
    <property type="entry name" value="BLR6086 PROTEIN"/>
    <property type="match status" value="1"/>
</dbReference>
<dbReference type="InterPro" id="IPR051729">
    <property type="entry name" value="Opine/Lysopine_DH"/>
</dbReference>
<evidence type="ECO:0000313" key="1">
    <source>
        <dbReference type="EMBL" id="CAJ1939101.1"/>
    </source>
</evidence>
<accession>A0AAD2FL20</accession>
<name>A0AAD2FL20_9STRA</name>
<proteinExistence type="predicted"/>
<protein>
    <recommendedName>
        <fullName evidence="3">Opine dehydrogenase domain-containing protein</fullName>
    </recommendedName>
</protein>
<sequence length="661" mass="72082">MLSLVPERPQTTVLVGGSNGTKTLQAILCDRTNPLNDGHVVRVVTRSPSQFADEQGKPKHWKCNEQHIRCNEVPLTIFPESLMTSWKTHMGAADSVLGYSDEDDPDEFGDAFDKAISGIGTMDDGGIADCIVLCCPVFAHLPILRRIARSLYRLDRKGLLLKSAKFGGNAPPLLVGSLYAAGGLDWQSRVAFAQERPSDFCGTWKRDLCLFGFKAFPFLAKSTEPGVVTLFGRFPELLVALSPPSPRARARARILLDRLLQAQTTGRYCEFLGIGAKEKVGGDGTAPVVDAAAAVAVAQMMQGTHKVGSSNVMLGKTSAKAISDTLPSDIMAKPMADYADPTGSIAFLTCTMNATNQWLHPCIMAAMFKDPNNPEASDKDGRIPWPLKEKKTPLPRFYSDGAAHPEAGQLITSIACAEVYPLLDSLDAFLSPSGMRTISSMHGGEPVGRMVVNTLGNSPAEIGERSGLTELVLKRAQGIPNSEDELPQMPSKDRLRFYNFFAFSMGFGLSHSHRIGHVLSPAERIKDENGNPTDYIRPIPTSRFFVDDLNHGLCVQLGLGEMFGFDLERDMPATLYVVRRLQKWMGKEFVLPSKQPGKKLVADARDLAETSTPQGFGVNSIQELRSFLQLSPIGEDGRILAEQRVLQSPLVGNQPQIRSKL</sequence>
<dbReference type="Gene3D" id="1.10.1040.10">
    <property type="entry name" value="N-(1-d-carboxylethyl)-l-norvaline Dehydrogenase, domain 2"/>
    <property type="match status" value="1"/>
</dbReference>
<dbReference type="AlphaFoldDB" id="A0AAD2FL20"/>
<reference evidence="1" key="1">
    <citation type="submission" date="2023-08" db="EMBL/GenBank/DDBJ databases">
        <authorList>
            <person name="Audoor S."/>
            <person name="Bilcke G."/>
        </authorList>
    </citation>
    <scope>NUCLEOTIDE SEQUENCE</scope>
</reference>